<protein>
    <submittedName>
        <fullName evidence="1">Ricin B-type lectin domain-containing protein</fullName>
    </submittedName>
</protein>
<reference evidence="1" key="1">
    <citation type="submission" date="2017-02" db="UniProtKB">
        <authorList>
            <consortium name="WormBaseParasite"/>
        </authorList>
    </citation>
    <scope>IDENTIFICATION</scope>
</reference>
<dbReference type="WBParaSite" id="ASIM_0000442701-mRNA-1">
    <property type="protein sequence ID" value="ASIM_0000442701-mRNA-1"/>
    <property type="gene ID" value="ASIM_0000442701"/>
</dbReference>
<name>A0A0M3JA07_ANISI</name>
<accession>A0A0M3JA07</accession>
<organism evidence="1">
    <name type="scientific">Anisakis simplex</name>
    <name type="common">Herring worm</name>
    <dbReference type="NCBI Taxonomy" id="6269"/>
    <lineage>
        <taxon>Eukaryota</taxon>
        <taxon>Metazoa</taxon>
        <taxon>Ecdysozoa</taxon>
        <taxon>Nematoda</taxon>
        <taxon>Chromadorea</taxon>
        <taxon>Rhabditida</taxon>
        <taxon>Spirurina</taxon>
        <taxon>Ascaridomorpha</taxon>
        <taxon>Ascaridoidea</taxon>
        <taxon>Anisakidae</taxon>
        <taxon>Anisakis</taxon>
        <taxon>Anisakis simplex complex</taxon>
    </lineage>
</organism>
<sequence>LTADESASSSALLLKKCNEADALQKWKWREIYVD</sequence>
<dbReference type="AlphaFoldDB" id="A0A0M3JA07"/>
<proteinExistence type="predicted"/>
<evidence type="ECO:0000313" key="1">
    <source>
        <dbReference type="WBParaSite" id="ASIM_0000442701-mRNA-1"/>
    </source>
</evidence>